<sequence>MLEFLQNYNLIPFHLSLLALILLSMAETIGYYFNIRPTEFLKTLYPKKLTDSPLLNVKFSKTLIVVFLLMNFSFAGYFLQLCVFAQQKAFLPAYYLMIPALIIAVFFTVFMIHCLDQVIKPTLTKQQVSLLGRLATISSGNARPGFSAQARVRDSFGQLHYVQVEPEFGELEFQSQIILIRLKKSHYIAKKISKSNNLFSMENSQESCLTLPSN</sequence>
<evidence type="ECO:0000256" key="1">
    <source>
        <dbReference type="SAM" id="Phobius"/>
    </source>
</evidence>
<dbReference type="EMBL" id="CP157981">
    <property type="protein sequence ID" value="XBU16844.1"/>
    <property type="molecule type" value="Genomic_DNA"/>
</dbReference>
<evidence type="ECO:0000313" key="3">
    <source>
        <dbReference type="EMBL" id="XBU16844.1"/>
    </source>
</evidence>
<organism evidence="3">
    <name type="scientific">Acinetobacter sp. A1-4-2</name>
    <dbReference type="NCBI Taxonomy" id="3156489"/>
    <lineage>
        <taxon>Bacteria</taxon>
        <taxon>Pseudomonadati</taxon>
        <taxon>Pseudomonadota</taxon>
        <taxon>Gammaproteobacteria</taxon>
        <taxon>Moraxellales</taxon>
        <taxon>Moraxellaceae</taxon>
        <taxon>Acinetobacter</taxon>
    </lineage>
</organism>
<accession>A0AAU7T0U8</accession>
<gene>
    <name evidence="3" type="ORF">ABJ384_06685</name>
</gene>
<keyword evidence="1" id="KW-0472">Membrane</keyword>
<feature type="transmembrane region" description="Helical" evidence="1">
    <location>
        <begin position="63"/>
        <end position="87"/>
    </location>
</feature>
<reference evidence="3" key="1">
    <citation type="submission" date="2024-06" db="EMBL/GenBank/DDBJ databases">
        <authorList>
            <person name="Song Z."/>
        </authorList>
    </citation>
    <scope>NUCLEOTIDE SEQUENCE</scope>
    <source>
        <strain evidence="3">A1-4-2</strain>
    </source>
</reference>
<protein>
    <submittedName>
        <fullName evidence="3">OB-fold-containig protein</fullName>
    </submittedName>
</protein>
<dbReference type="InterPro" id="IPR010840">
    <property type="entry name" value="YqiJ_OB"/>
</dbReference>
<evidence type="ECO:0000259" key="2">
    <source>
        <dbReference type="Pfam" id="PF07290"/>
    </source>
</evidence>
<proteinExistence type="predicted"/>
<keyword evidence="1" id="KW-0812">Transmembrane</keyword>
<feature type="transmembrane region" description="Helical" evidence="1">
    <location>
        <begin position="12"/>
        <end position="33"/>
    </location>
</feature>
<name>A0AAU7T0U8_9GAMM</name>
<feature type="domain" description="Inner membrane protein YqiJ OB-fold" evidence="2">
    <location>
        <begin position="129"/>
        <end position="189"/>
    </location>
</feature>
<dbReference type="Pfam" id="PF07290">
    <property type="entry name" value="YqiJ_OB"/>
    <property type="match status" value="1"/>
</dbReference>
<keyword evidence="1" id="KW-1133">Transmembrane helix</keyword>
<feature type="transmembrane region" description="Helical" evidence="1">
    <location>
        <begin position="93"/>
        <end position="115"/>
    </location>
</feature>
<dbReference type="RefSeq" id="WP_349929580.1">
    <property type="nucleotide sequence ID" value="NZ_CP157981.1"/>
</dbReference>
<dbReference type="AlphaFoldDB" id="A0AAU7T0U8"/>